<accession>A0AC60Q9Z8</accession>
<evidence type="ECO:0000313" key="2">
    <source>
        <dbReference type="Proteomes" id="UP000805193"/>
    </source>
</evidence>
<comment type="caution">
    <text evidence="1">The sequence shown here is derived from an EMBL/GenBank/DDBJ whole genome shotgun (WGS) entry which is preliminary data.</text>
</comment>
<organism evidence="1 2">
    <name type="scientific">Ixodes persulcatus</name>
    <name type="common">Taiga tick</name>
    <dbReference type="NCBI Taxonomy" id="34615"/>
    <lineage>
        <taxon>Eukaryota</taxon>
        <taxon>Metazoa</taxon>
        <taxon>Ecdysozoa</taxon>
        <taxon>Arthropoda</taxon>
        <taxon>Chelicerata</taxon>
        <taxon>Arachnida</taxon>
        <taxon>Acari</taxon>
        <taxon>Parasitiformes</taxon>
        <taxon>Ixodida</taxon>
        <taxon>Ixodoidea</taxon>
        <taxon>Ixodidae</taxon>
        <taxon>Ixodinae</taxon>
        <taxon>Ixodes</taxon>
    </lineage>
</organism>
<sequence>ASVFVCGVLAPSRLGEPGKGCPFDSSVESPPCLVCDCHRNEVDDATPGVFTNVAASGLCQRGLRGPRGLRPAAVPVRLRDAGRVREPAVPARAGRRQRRQDRLVRLPGRVRPVPAGAVRRGLGRLPGLGEDQRAGDPGLGARRRQDRVPAAAPFGARRSAHGRTLRRRGASKGRPPVPGLLVREEGARPPLPVSGRSGHSPTRVHPEGLLTP</sequence>
<dbReference type="EMBL" id="JABSTQ010009371">
    <property type="protein sequence ID" value="KAG0429907.1"/>
    <property type="molecule type" value="Genomic_DNA"/>
</dbReference>
<reference evidence="1 2" key="1">
    <citation type="journal article" date="2020" name="Cell">
        <title>Large-Scale Comparative Analyses of Tick Genomes Elucidate Their Genetic Diversity and Vector Capacities.</title>
        <authorList>
            <consortium name="Tick Genome and Microbiome Consortium (TIGMIC)"/>
            <person name="Jia N."/>
            <person name="Wang J."/>
            <person name="Shi W."/>
            <person name="Du L."/>
            <person name="Sun Y."/>
            <person name="Zhan W."/>
            <person name="Jiang J.F."/>
            <person name="Wang Q."/>
            <person name="Zhang B."/>
            <person name="Ji P."/>
            <person name="Bell-Sakyi L."/>
            <person name="Cui X.M."/>
            <person name="Yuan T.T."/>
            <person name="Jiang B.G."/>
            <person name="Yang W.F."/>
            <person name="Lam T.T."/>
            <person name="Chang Q.C."/>
            <person name="Ding S.J."/>
            <person name="Wang X.J."/>
            <person name="Zhu J.G."/>
            <person name="Ruan X.D."/>
            <person name="Zhao L."/>
            <person name="Wei J.T."/>
            <person name="Ye R.Z."/>
            <person name="Que T.C."/>
            <person name="Du C.H."/>
            <person name="Zhou Y.H."/>
            <person name="Cheng J.X."/>
            <person name="Dai P.F."/>
            <person name="Guo W.B."/>
            <person name="Han X.H."/>
            <person name="Huang E.J."/>
            <person name="Li L.F."/>
            <person name="Wei W."/>
            <person name="Gao Y.C."/>
            <person name="Liu J.Z."/>
            <person name="Shao H.Z."/>
            <person name="Wang X."/>
            <person name="Wang C.C."/>
            <person name="Yang T.C."/>
            <person name="Huo Q.B."/>
            <person name="Li W."/>
            <person name="Chen H.Y."/>
            <person name="Chen S.E."/>
            <person name="Zhou L.G."/>
            <person name="Ni X.B."/>
            <person name="Tian J.H."/>
            <person name="Sheng Y."/>
            <person name="Liu T."/>
            <person name="Pan Y.S."/>
            <person name="Xia L.Y."/>
            <person name="Li J."/>
            <person name="Zhao F."/>
            <person name="Cao W.C."/>
        </authorList>
    </citation>
    <scope>NUCLEOTIDE SEQUENCE [LARGE SCALE GENOMIC DNA]</scope>
    <source>
        <strain evidence="1">Iper-2018</strain>
    </source>
</reference>
<proteinExistence type="predicted"/>
<feature type="non-terminal residue" evidence="1">
    <location>
        <position position="212"/>
    </location>
</feature>
<dbReference type="Proteomes" id="UP000805193">
    <property type="component" value="Unassembled WGS sequence"/>
</dbReference>
<name>A0AC60Q9Z8_IXOPE</name>
<protein>
    <submittedName>
        <fullName evidence="1">Uncharacterized protein</fullName>
    </submittedName>
</protein>
<feature type="non-terminal residue" evidence="1">
    <location>
        <position position="1"/>
    </location>
</feature>
<evidence type="ECO:0000313" key="1">
    <source>
        <dbReference type="EMBL" id="KAG0429907.1"/>
    </source>
</evidence>
<keyword evidence="2" id="KW-1185">Reference proteome</keyword>
<gene>
    <name evidence="1" type="ORF">HPB47_023179</name>
</gene>